<evidence type="ECO:0000256" key="1">
    <source>
        <dbReference type="ARBA" id="ARBA00008950"/>
    </source>
</evidence>
<comment type="caution">
    <text evidence="3">The sequence shown here is derived from an EMBL/GenBank/DDBJ whole genome shotgun (WGS) entry which is preliminary data.</text>
</comment>
<keyword evidence="4" id="KW-1185">Reference proteome</keyword>
<name>A0ABW6P5Q7_9NOCA</name>
<accession>A0ABW6P5Q7</accession>
<proteinExistence type="inferred from homology"/>
<comment type="similarity">
    <text evidence="1">Belongs to the metallophosphoesterase superfamily. YfcE family.</text>
</comment>
<organism evidence="3 4">
    <name type="scientific">Nocardia aobensis</name>
    <dbReference type="NCBI Taxonomy" id="257277"/>
    <lineage>
        <taxon>Bacteria</taxon>
        <taxon>Bacillati</taxon>
        <taxon>Actinomycetota</taxon>
        <taxon>Actinomycetes</taxon>
        <taxon>Mycobacteriales</taxon>
        <taxon>Nocardiaceae</taxon>
        <taxon>Nocardia</taxon>
    </lineage>
</organism>
<dbReference type="RefSeq" id="WP_387395928.1">
    <property type="nucleotide sequence ID" value="NZ_JBIAMT010000003.1"/>
</dbReference>
<dbReference type="Pfam" id="PF12850">
    <property type="entry name" value="Metallophos_2"/>
    <property type="match status" value="1"/>
</dbReference>
<dbReference type="InterPro" id="IPR024654">
    <property type="entry name" value="Calcineurin-like_PHP_lpxH"/>
</dbReference>
<evidence type="ECO:0000313" key="3">
    <source>
        <dbReference type="EMBL" id="MFF0498476.1"/>
    </source>
</evidence>
<dbReference type="InterPro" id="IPR029052">
    <property type="entry name" value="Metallo-depent_PP-like"/>
</dbReference>
<feature type="domain" description="Calcineurin-like phosphoesterase" evidence="2">
    <location>
        <begin position="29"/>
        <end position="167"/>
    </location>
</feature>
<protein>
    <submittedName>
        <fullName evidence="3">Metallophosphoesterase family protein</fullName>
    </submittedName>
</protein>
<dbReference type="Gene3D" id="3.60.21.10">
    <property type="match status" value="1"/>
</dbReference>
<gene>
    <name evidence="3" type="ORF">ACFYU5_18870</name>
</gene>
<dbReference type="EMBL" id="JBIAMT010000003">
    <property type="protein sequence ID" value="MFF0498476.1"/>
    <property type="molecule type" value="Genomic_DNA"/>
</dbReference>
<sequence length="227" mass="26135">MTQLWFTADLHIGHGNIAVARGFESAEEHDAELARRWDSAVRPRDEVWVLGDISMNGKRNVERALQWISERPGTKHLVAGNHDSCHPMHSRAHKWQRVYLEVFETVQQSAVRKVRGHRVLLSHFPYAHGINADHTTEVRYPEWRFPDRGQFIIHGHTHSTYTSWDRQIHVGVDARGFAPVSLNWIEDFVDNYKPLPNTVEYICPPGSPTLIFNSAVFDVQTRTNTAQ</sequence>
<dbReference type="Proteomes" id="UP001601442">
    <property type="component" value="Unassembled WGS sequence"/>
</dbReference>
<reference evidence="3 4" key="1">
    <citation type="submission" date="2024-10" db="EMBL/GenBank/DDBJ databases">
        <title>The Natural Products Discovery Center: Release of the First 8490 Sequenced Strains for Exploring Actinobacteria Biosynthetic Diversity.</title>
        <authorList>
            <person name="Kalkreuter E."/>
            <person name="Kautsar S.A."/>
            <person name="Yang D."/>
            <person name="Bader C.D."/>
            <person name="Teijaro C.N."/>
            <person name="Fluegel L."/>
            <person name="Davis C.M."/>
            <person name="Simpson J.R."/>
            <person name="Lauterbach L."/>
            <person name="Steele A.D."/>
            <person name="Gui C."/>
            <person name="Meng S."/>
            <person name="Li G."/>
            <person name="Viehrig K."/>
            <person name="Ye F."/>
            <person name="Su P."/>
            <person name="Kiefer A.F."/>
            <person name="Nichols A."/>
            <person name="Cepeda A.J."/>
            <person name="Yan W."/>
            <person name="Fan B."/>
            <person name="Jiang Y."/>
            <person name="Adhikari A."/>
            <person name="Zheng C.-J."/>
            <person name="Schuster L."/>
            <person name="Cowan T.M."/>
            <person name="Smanski M.J."/>
            <person name="Chevrette M.G."/>
            <person name="De Carvalho L.P.S."/>
            <person name="Shen B."/>
        </authorList>
    </citation>
    <scope>NUCLEOTIDE SEQUENCE [LARGE SCALE GENOMIC DNA]</scope>
    <source>
        <strain evidence="3 4">NPDC004119</strain>
    </source>
</reference>
<evidence type="ECO:0000259" key="2">
    <source>
        <dbReference type="Pfam" id="PF12850"/>
    </source>
</evidence>
<evidence type="ECO:0000313" key="4">
    <source>
        <dbReference type="Proteomes" id="UP001601442"/>
    </source>
</evidence>
<dbReference type="SUPFAM" id="SSF56300">
    <property type="entry name" value="Metallo-dependent phosphatases"/>
    <property type="match status" value="1"/>
</dbReference>